<dbReference type="EMBL" id="CM041543">
    <property type="protein sequence ID" value="KAI3364159.1"/>
    <property type="molecule type" value="Genomic_DNA"/>
</dbReference>
<evidence type="ECO:0000313" key="2">
    <source>
        <dbReference type="Proteomes" id="UP000831701"/>
    </source>
</evidence>
<accession>A0ACB8W8Q8</accession>
<reference evidence="1" key="1">
    <citation type="submission" date="2022-04" db="EMBL/GenBank/DDBJ databases">
        <title>Jade perch genome.</title>
        <authorList>
            <person name="Chao B."/>
        </authorList>
    </citation>
    <scope>NUCLEOTIDE SEQUENCE</scope>
    <source>
        <strain evidence="1">CB-2022</strain>
    </source>
</reference>
<name>A0ACB8W8Q8_9TELE</name>
<protein>
    <submittedName>
        <fullName evidence="1">Uncharacterized protein</fullName>
    </submittedName>
</protein>
<sequence>MFHDQESLWAQCGDHLESGLERPDAKDTDLKTSTPPVQFQPAWNHNLLSCVSRVYLNSCSPKKIGLPQVFILLYTLRRVLEGLWEFAQPVHMCFVDLEKAFDRVPRGILWGGVLREYMGSGGLC</sequence>
<keyword evidence="2" id="KW-1185">Reference proteome</keyword>
<gene>
    <name evidence="1" type="ORF">L3Q82_010975</name>
</gene>
<organism evidence="1 2">
    <name type="scientific">Scortum barcoo</name>
    <name type="common">barcoo grunter</name>
    <dbReference type="NCBI Taxonomy" id="214431"/>
    <lineage>
        <taxon>Eukaryota</taxon>
        <taxon>Metazoa</taxon>
        <taxon>Chordata</taxon>
        <taxon>Craniata</taxon>
        <taxon>Vertebrata</taxon>
        <taxon>Euteleostomi</taxon>
        <taxon>Actinopterygii</taxon>
        <taxon>Neopterygii</taxon>
        <taxon>Teleostei</taxon>
        <taxon>Neoteleostei</taxon>
        <taxon>Acanthomorphata</taxon>
        <taxon>Eupercaria</taxon>
        <taxon>Centrarchiformes</taxon>
        <taxon>Terapontoidei</taxon>
        <taxon>Terapontidae</taxon>
        <taxon>Scortum</taxon>
    </lineage>
</organism>
<proteinExistence type="predicted"/>
<comment type="caution">
    <text evidence="1">The sequence shown here is derived from an EMBL/GenBank/DDBJ whole genome shotgun (WGS) entry which is preliminary data.</text>
</comment>
<dbReference type="Proteomes" id="UP000831701">
    <property type="component" value="Chromosome 13"/>
</dbReference>
<evidence type="ECO:0000313" key="1">
    <source>
        <dbReference type="EMBL" id="KAI3364159.1"/>
    </source>
</evidence>